<dbReference type="InterPro" id="IPR011990">
    <property type="entry name" value="TPR-like_helical_dom_sf"/>
</dbReference>
<evidence type="ECO:0000313" key="2">
    <source>
        <dbReference type="Proteomes" id="UP000007844"/>
    </source>
</evidence>
<dbReference type="RefSeq" id="WP_014260192.1">
    <property type="nucleotide sequence ID" value="NC_016629.1"/>
</dbReference>
<dbReference type="HOGENOM" id="CLU_1575912_0_0_7"/>
<dbReference type="SUPFAM" id="SSF48452">
    <property type="entry name" value="TPR-like"/>
    <property type="match status" value="1"/>
</dbReference>
<dbReference type="KEGG" id="daf:Desaf_2121"/>
<dbReference type="Gene3D" id="1.25.40.10">
    <property type="entry name" value="Tetratricopeptide repeat domain"/>
    <property type="match status" value="1"/>
</dbReference>
<protein>
    <submittedName>
        <fullName evidence="1">TPR repeat-containing protein</fullName>
    </submittedName>
</protein>
<dbReference type="Proteomes" id="UP000007844">
    <property type="component" value="Chromosome"/>
</dbReference>
<name>F3Z3Z8_DESAF</name>
<organism evidence="1 2">
    <name type="scientific">Desulfocurvibacter africanus subsp. africanus str. Walvis Bay</name>
    <dbReference type="NCBI Taxonomy" id="690850"/>
    <lineage>
        <taxon>Bacteria</taxon>
        <taxon>Pseudomonadati</taxon>
        <taxon>Thermodesulfobacteriota</taxon>
        <taxon>Desulfovibrionia</taxon>
        <taxon>Desulfovibrionales</taxon>
        <taxon>Desulfovibrionaceae</taxon>
        <taxon>Desulfocurvibacter</taxon>
    </lineage>
</organism>
<dbReference type="EMBL" id="CP003221">
    <property type="protein sequence ID" value="EGJ50450.1"/>
    <property type="molecule type" value="Genomic_DNA"/>
</dbReference>
<evidence type="ECO:0000313" key="1">
    <source>
        <dbReference type="EMBL" id="EGJ50450.1"/>
    </source>
</evidence>
<gene>
    <name evidence="1" type="ORF">Desaf_2121</name>
</gene>
<proteinExistence type="predicted"/>
<dbReference type="Pfam" id="PF14559">
    <property type="entry name" value="TPR_19"/>
    <property type="match status" value="1"/>
</dbReference>
<sequence length="169" mass="19222" precursor="true">MSKRRVREIPVILALFLLAATHACGYYRGNLALNRGDYREGVRLLEQAVAEHPDWANARIDLGRAYLYLGRDVEARAQLASSAALRPSEWRAIYYLAVADILDGQAAKGLARFDASVYPLELFLKKDIMYMTEALISRGLPRQEFLDAARNLLNEAERRQMMREMSSND</sequence>
<dbReference type="AlphaFoldDB" id="F3Z3Z8"/>
<keyword evidence="2" id="KW-1185">Reference proteome</keyword>
<reference evidence="1 2" key="1">
    <citation type="journal article" date="2011" name="J. Bacteriol.">
        <title>Genome sequence of the mercury-methylating and pleomorphic Desulfovibrio africanus Strain Walvis Bay.</title>
        <authorList>
            <person name="Brown S.D."/>
            <person name="Wall J.D."/>
            <person name="Kucken A.M."/>
            <person name="Gilmour C.C."/>
            <person name="Podar M."/>
            <person name="Brandt C.C."/>
            <person name="Teshima H."/>
            <person name="Detter J.C."/>
            <person name="Han C.S."/>
            <person name="Land M.L."/>
            <person name="Lucas S."/>
            <person name="Han J."/>
            <person name="Pennacchio L."/>
            <person name="Nolan M."/>
            <person name="Pitluck S."/>
            <person name="Woyke T."/>
            <person name="Goodwin L."/>
            <person name="Palumbo A.V."/>
            <person name="Elias D.A."/>
        </authorList>
    </citation>
    <scope>NUCLEOTIDE SEQUENCE [LARGE SCALE GENOMIC DNA]</scope>
    <source>
        <strain evidence="1 2">Walvis Bay</strain>
    </source>
</reference>
<accession>F3Z3Z8</accession>